<dbReference type="InterPro" id="IPR036873">
    <property type="entry name" value="Rhodanese-like_dom_sf"/>
</dbReference>
<organism evidence="2">
    <name type="scientific">marine sediment metagenome</name>
    <dbReference type="NCBI Taxonomy" id="412755"/>
    <lineage>
        <taxon>unclassified sequences</taxon>
        <taxon>metagenomes</taxon>
        <taxon>ecological metagenomes</taxon>
    </lineage>
</organism>
<sequence length="98" mass="11494">MKVLLFIVQIFLAGFIFTSGQQEQSDTINLLEPNEFYIKLHQSSNPLLLDVGEYKDYRKERIPGAVLATTHDELFSLTDTLDRERPVFIYCEYLYNKK</sequence>
<gene>
    <name evidence="2" type="ORF">S01H4_57407</name>
</gene>
<reference evidence="2" key="1">
    <citation type="journal article" date="2014" name="Front. Microbiol.">
        <title>High frequency of phylogenetically diverse reductive dehalogenase-homologous genes in deep subseafloor sedimentary metagenomes.</title>
        <authorList>
            <person name="Kawai M."/>
            <person name="Futagami T."/>
            <person name="Toyoda A."/>
            <person name="Takaki Y."/>
            <person name="Nishi S."/>
            <person name="Hori S."/>
            <person name="Arai W."/>
            <person name="Tsubouchi T."/>
            <person name="Morono Y."/>
            <person name="Uchiyama I."/>
            <person name="Ito T."/>
            <person name="Fujiyama A."/>
            <person name="Inagaki F."/>
            <person name="Takami H."/>
        </authorList>
    </citation>
    <scope>NUCLEOTIDE SEQUENCE</scope>
    <source>
        <strain evidence="2">Expedition CK06-06</strain>
    </source>
</reference>
<dbReference type="Gene3D" id="3.40.250.10">
    <property type="entry name" value="Rhodanese-like domain"/>
    <property type="match status" value="1"/>
</dbReference>
<dbReference type="SUPFAM" id="SSF52821">
    <property type="entry name" value="Rhodanese/Cell cycle control phosphatase"/>
    <property type="match status" value="1"/>
</dbReference>
<proteinExistence type="predicted"/>
<dbReference type="PROSITE" id="PS50206">
    <property type="entry name" value="RHODANESE_3"/>
    <property type="match status" value="1"/>
</dbReference>
<accession>X1DFG8</accession>
<name>X1DFG8_9ZZZZ</name>
<dbReference type="EMBL" id="BART01033391">
    <property type="protein sequence ID" value="GAH07035.1"/>
    <property type="molecule type" value="Genomic_DNA"/>
</dbReference>
<evidence type="ECO:0000313" key="2">
    <source>
        <dbReference type="EMBL" id="GAH07035.1"/>
    </source>
</evidence>
<dbReference type="AlphaFoldDB" id="X1DFG8"/>
<dbReference type="Pfam" id="PF00581">
    <property type="entry name" value="Rhodanese"/>
    <property type="match status" value="1"/>
</dbReference>
<comment type="caution">
    <text evidence="2">The sequence shown here is derived from an EMBL/GenBank/DDBJ whole genome shotgun (WGS) entry which is preliminary data.</text>
</comment>
<dbReference type="InterPro" id="IPR001763">
    <property type="entry name" value="Rhodanese-like_dom"/>
</dbReference>
<feature type="domain" description="Rhodanese" evidence="1">
    <location>
        <begin position="42"/>
        <end position="93"/>
    </location>
</feature>
<protein>
    <recommendedName>
        <fullName evidence="1">Rhodanese domain-containing protein</fullName>
    </recommendedName>
</protein>
<evidence type="ECO:0000259" key="1">
    <source>
        <dbReference type="PROSITE" id="PS50206"/>
    </source>
</evidence>